<evidence type="ECO:0000259" key="5">
    <source>
        <dbReference type="Pfam" id="PF01137"/>
    </source>
</evidence>
<evidence type="ECO:0000259" key="6">
    <source>
        <dbReference type="Pfam" id="PF05189"/>
    </source>
</evidence>
<evidence type="ECO:0000256" key="1">
    <source>
        <dbReference type="ARBA" id="ARBA00004604"/>
    </source>
</evidence>
<evidence type="ECO:0000256" key="2">
    <source>
        <dbReference type="ARBA" id="ARBA00007089"/>
    </source>
</evidence>
<dbReference type="InterPro" id="IPR020719">
    <property type="entry name" value="RNA3'_term_phos_cycl-like_CS"/>
</dbReference>
<keyword evidence="4" id="KW-0539">Nucleus</keyword>
<protein>
    <recommendedName>
        <fullName evidence="9">RNA 3'-terminal phosphate cyclase domain-containing protein</fullName>
    </recommendedName>
</protein>
<dbReference type="InterPro" id="IPR013791">
    <property type="entry name" value="RNA3'-term_phos_cycl_insert"/>
</dbReference>
<dbReference type="SUPFAM" id="SSF52913">
    <property type="entry name" value="RNA 3'-terminal phosphate cyclase, RPTC, insert domain"/>
    <property type="match status" value="1"/>
</dbReference>
<name>A0A2T9YZ53_9FUNG</name>
<dbReference type="Pfam" id="PF05189">
    <property type="entry name" value="RTC_insert"/>
    <property type="match status" value="1"/>
</dbReference>
<keyword evidence="8" id="KW-1185">Reference proteome</keyword>
<dbReference type="GO" id="GO:0005730">
    <property type="term" value="C:nucleolus"/>
    <property type="evidence" value="ECO:0007669"/>
    <property type="project" value="UniProtKB-SubCell"/>
</dbReference>
<sequence>MSLLSGFPIRIDQIRSDMDNPGLSDYEVSLLQIAEKITNGTVIDISYTGTTVLIRPGSIIGGKFQHECSVSRGLGYYLEFLISLAPFSKNTVEATLFGVTNNSIDLSVDSIRTVTLPTLLHFGIDSNIELLVKKRGAEPLGGGEVRFVCPAVRQIKNMIFTDKGYIKRIRGIAYSTRVSPQTANRVVEAARSILNQFTPDIYLYTDAYKGKESGLSPGFGLTLVAESTTGALISTELNGAAGMPSEDLGKECAKQLLSEVCKGGCFDSYHQWLVLLMMTMSTEDVSKTNFGKLNKFTIQYLRDLKTFFNVTFKIEPNNDDDSINITGVGIGHINVNKNVV</sequence>
<gene>
    <name evidence="7" type="ORF">BB559_001965</name>
</gene>
<dbReference type="InterPro" id="IPR000228">
    <property type="entry name" value="RNA3'_term_phos_cyc"/>
</dbReference>
<dbReference type="EMBL" id="MBFT01000104">
    <property type="protein sequence ID" value="PVU97564.1"/>
    <property type="molecule type" value="Genomic_DNA"/>
</dbReference>
<dbReference type="InterPro" id="IPR023797">
    <property type="entry name" value="RNA3'_phos_cyclase_dom"/>
</dbReference>
<dbReference type="CDD" id="cd00875">
    <property type="entry name" value="RNA_Cyclase_Class_I"/>
    <property type="match status" value="1"/>
</dbReference>
<dbReference type="InterPro" id="IPR037136">
    <property type="entry name" value="RNA3'_phos_cyclase_dom_sf"/>
</dbReference>
<dbReference type="InterPro" id="IPR036553">
    <property type="entry name" value="RPTC_insert"/>
</dbReference>
<dbReference type="GO" id="GO:0000479">
    <property type="term" value="P:endonucleolytic cleavage of tricistronic rRNA transcript (SSU-rRNA, 5.8S rRNA, LSU-rRNA)"/>
    <property type="evidence" value="ECO:0007669"/>
    <property type="project" value="TreeGrafter"/>
</dbReference>
<feature type="domain" description="RNA 3'-terminal phosphate cyclase insert" evidence="6">
    <location>
        <begin position="161"/>
        <end position="260"/>
    </location>
</feature>
<comment type="similarity">
    <text evidence="2">Belongs to the RNA 3'-terminal cyclase family. Type 2 subfamily.</text>
</comment>
<feature type="domain" description="RNA 3'-terminal phosphate cyclase" evidence="5">
    <location>
        <begin position="1"/>
        <end position="314"/>
    </location>
</feature>
<dbReference type="STRING" id="61424.A0A2T9YZ53"/>
<dbReference type="GO" id="GO:0004521">
    <property type="term" value="F:RNA endonuclease activity"/>
    <property type="evidence" value="ECO:0007669"/>
    <property type="project" value="TreeGrafter"/>
</dbReference>
<evidence type="ECO:0000313" key="7">
    <source>
        <dbReference type="EMBL" id="PVU97564.1"/>
    </source>
</evidence>
<dbReference type="PROSITE" id="PS01287">
    <property type="entry name" value="RTC"/>
    <property type="match status" value="1"/>
</dbReference>
<organism evidence="7 8">
    <name type="scientific">Furculomyces boomerangus</name>
    <dbReference type="NCBI Taxonomy" id="61424"/>
    <lineage>
        <taxon>Eukaryota</taxon>
        <taxon>Fungi</taxon>
        <taxon>Fungi incertae sedis</taxon>
        <taxon>Zoopagomycota</taxon>
        <taxon>Kickxellomycotina</taxon>
        <taxon>Harpellomycetes</taxon>
        <taxon>Harpellales</taxon>
        <taxon>Harpellaceae</taxon>
        <taxon>Furculomyces</taxon>
    </lineage>
</organism>
<keyword evidence="3" id="KW-0690">Ribosome biogenesis</keyword>
<dbReference type="PANTHER" id="PTHR11096">
    <property type="entry name" value="RNA 3' TERMINAL PHOSPHATE CYCLASE"/>
    <property type="match status" value="1"/>
</dbReference>
<evidence type="ECO:0000256" key="4">
    <source>
        <dbReference type="ARBA" id="ARBA00023242"/>
    </source>
</evidence>
<evidence type="ECO:0000313" key="8">
    <source>
        <dbReference type="Proteomes" id="UP000245699"/>
    </source>
</evidence>
<dbReference type="Proteomes" id="UP000245699">
    <property type="component" value="Unassembled WGS sequence"/>
</dbReference>
<dbReference type="Gene3D" id="3.65.10.20">
    <property type="entry name" value="RNA 3'-terminal phosphate cyclase domain"/>
    <property type="match status" value="1"/>
</dbReference>
<comment type="subcellular location">
    <subcellularLocation>
        <location evidence="1">Nucleus</location>
        <location evidence="1">Nucleolus</location>
    </subcellularLocation>
</comment>
<comment type="caution">
    <text evidence="7">The sequence shown here is derived from an EMBL/GenBank/DDBJ whole genome shotgun (WGS) entry which is preliminary data.</text>
</comment>
<dbReference type="Gene3D" id="3.30.360.20">
    <property type="entry name" value="RNA 3'-terminal phosphate cyclase, insert domain"/>
    <property type="match status" value="1"/>
</dbReference>
<reference evidence="7 8" key="1">
    <citation type="journal article" date="2018" name="MBio">
        <title>Comparative Genomics Reveals the Core Gene Toolbox for the Fungus-Insect Symbiosis.</title>
        <authorList>
            <person name="Wang Y."/>
            <person name="Stata M."/>
            <person name="Wang W."/>
            <person name="Stajich J.E."/>
            <person name="White M.M."/>
            <person name="Moncalvo J.M."/>
        </authorList>
    </citation>
    <scope>NUCLEOTIDE SEQUENCE [LARGE SCALE GENOMIC DNA]</scope>
    <source>
        <strain evidence="7 8">AUS-77-4</strain>
    </source>
</reference>
<proteinExistence type="inferred from homology"/>
<dbReference type="InterPro" id="IPR013792">
    <property type="entry name" value="RNA3'P_cycl/enolpyr_Trfase_a/b"/>
</dbReference>
<evidence type="ECO:0008006" key="9">
    <source>
        <dbReference type="Google" id="ProtNLM"/>
    </source>
</evidence>
<dbReference type="AlphaFoldDB" id="A0A2T9YZ53"/>
<dbReference type="PANTHER" id="PTHR11096:SF1">
    <property type="entry name" value="RNA 3'-TERMINAL PHOSPHATE CYCLASE-LIKE PROTEIN"/>
    <property type="match status" value="1"/>
</dbReference>
<dbReference type="Pfam" id="PF01137">
    <property type="entry name" value="RTC"/>
    <property type="match status" value="1"/>
</dbReference>
<dbReference type="SUPFAM" id="SSF55205">
    <property type="entry name" value="EPT/RTPC-like"/>
    <property type="match status" value="1"/>
</dbReference>
<evidence type="ECO:0000256" key="3">
    <source>
        <dbReference type="ARBA" id="ARBA00022517"/>
    </source>
</evidence>
<accession>A0A2T9YZ53</accession>
<dbReference type="FunFam" id="3.30.360.20:FF:000001">
    <property type="entry name" value="RNA terminal phosphate cyclase-like 1"/>
    <property type="match status" value="1"/>
</dbReference>
<dbReference type="InterPro" id="IPR016443">
    <property type="entry name" value="RNA3'_term_phos_cyc_type_2"/>
</dbReference>
<dbReference type="NCBIfam" id="TIGR03400">
    <property type="entry name" value="18S_RNA_Rcl1p"/>
    <property type="match status" value="1"/>
</dbReference>
<dbReference type="OrthoDB" id="1911237at2759"/>